<feature type="transmembrane region" description="Helical" evidence="7">
    <location>
        <begin position="175"/>
        <end position="197"/>
    </location>
</feature>
<evidence type="ECO:0000256" key="5">
    <source>
        <dbReference type="ARBA" id="ARBA00022989"/>
    </source>
</evidence>
<proteinExistence type="predicted"/>
<evidence type="ECO:0000256" key="2">
    <source>
        <dbReference type="ARBA" id="ARBA00022448"/>
    </source>
</evidence>
<accession>A0A6P0HIW7</accession>
<comment type="caution">
    <text evidence="9">The sequence shown here is derived from an EMBL/GenBank/DDBJ whole genome shotgun (WGS) entry which is preliminary data.</text>
</comment>
<evidence type="ECO:0000256" key="3">
    <source>
        <dbReference type="ARBA" id="ARBA00022475"/>
    </source>
</evidence>
<gene>
    <name evidence="9" type="ORF">G3T38_04715</name>
</gene>
<evidence type="ECO:0000256" key="1">
    <source>
        <dbReference type="ARBA" id="ARBA00004651"/>
    </source>
</evidence>
<evidence type="ECO:0000256" key="7">
    <source>
        <dbReference type="SAM" id="Phobius"/>
    </source>
</evidence>
<feature type="transmembrane region" description="Helical" evidence="7">
    <location>
        <begin position="57"/>
        <end position="75"/>
    </location>
</feature>
<feature type="transmembrane region" description="Helical" evidence="7">
    <location>
        <begin position="311"/>
        <end position="333"/>
    </location>
</feature>
<evidence type="ECO:0000256" key="4">
    <source>
        <dbReference type="ARBA" id="ARBA00022692"/>
    </source>
</evidence>
<evidence type="ECO:0000259" key="8">
    <source>
        <dbReference type="PROSITE" id="PS50850"/>
    </source>
</evidence>
<dbReference type="EMBL" id="JAAGXA010000002">
    <property type="protein sequence ID" value="NEN77575.1"/>
    <property type="molecule type" value="Genomic_DNA"/>
</dbReference>
<dbReference type="PANTHER" id="PTHR42718">
    <property type="entry name" value="MAJOR FACILITATOR SUPERFAMILY MULTIDRUG TRANSPORTER MFSC"/>
    <property type="match status" value="1"/>
</dbReference>
<keyword evidence="6 7" id="KW-0472">Membrane</keyword>
<feature type="transmembrane region" description="Helical" evidence="7">
    <location>
        <begin position="410"/>
        <end position="430"/>
    </location>
</feature>
<keyword evidence="10" id="KW-1185">Reference proteome</keyword>
<feature type="transmembrane region" description="Helical" evidence="7">
    <location>
        <begin position="236"/>
        <end position="253"/>
    </location>
</feature>
<dbReference type="SUPFAM" id="SSF103473">
    <property type="entry name" value="MFS general substrate transporter"/>
    <property type="match status" value="1"/>
</dbReference>
<feature type="transmembrane region" description="Helical" evidence="7">
    <location>
        <begin position="274"/>
        <end position="299"/>
    </location>
</feature>
<dbReference type="PROSITE" id="PS50850">
    <property type="entry name" value="MFS"/>
    <property type="match status" value="1"/>
</dbReference>
<feature type="transmembrane region" description="Helical" evidence="7">
    <location>
        <begin position="149"/>
        <end position="169"/>
    </location>
</feature>
<feature type="transmembrane region" description="Helical" evidence="7">
    <location>
        <begin position="477"/>
        <end position="496"/>
    </location>
</feature>
<keyword evidence="4 7" id="KW-0812">Transmembrane</keyword>
<feature type="transmembrane region" description="Helical" evidence="7">
    <location>
        <begin position="364"/>
        <end position="389"/>
    </location>
</feature>
<evidence type="ECO:0000313" key="10">
    <source>
        <dbReference type="Proteomes" id="UP000468687"/>
    </source>
</evidence>
<feature type="transmembrane region" description="Helical" evidence="7">
    <location>
        <begin position="87"/>
        <end position="106"/>
    </location>
</feature>
<reference evidence="9 10" key="1">
    <citation type="journal article" date="2014" name="Int. J. Syst. Evol. Microbiol.">
        <title>Nocardioides zeae sp. nov., isolated from the stem of Zea mays.</title>
        <authorList>
            <person name="Glaeser S.P."/>
            <person name="McInroy J.A."/>
            <person name="Busse H.J."/>
            <person name="Kampfer P."/>
        </authorList>
    </citation>
    <scope>NUCLEOTIDE SEQUENCE [LARGE SCALE GENOMIC DNA]</scope>
    <source>
        <strain evidence="9 10">JCM 30728</strain>
    </source>
</reference>
<dbReference type="RefSeq" id="WP_163770912.1">
    <property type="nucleotide sequence ID" value="NZ_JAAGXA010000002.1"/>
</dbReference>
<dbReference type="Gene3D" id="1.20.1720.10">
    <property type="entry name" value="Multidrug resistance protein D"/>
    <property type="match status" value="1"/>
</dbReference>
<keyword evidence="5 7" id="KW-1133">Transmembrane helix</keyword>
<evidence type="ECO:0000313" key="9">
    <source>
        <dbReference type="EMBL" id="NEN77575.1"/>
    </source>
</evidence>
<organism evidence="9 10">
    <name type="scientific">Nocardioides zeae</name>
    <dbReference type="NCBI Taxonomy" id="1457234"/>
    <lineage>
        <taxon>Bacteria</taxon>
        <taxon>Bacillati</taxon>
        <taxon>Actinomycetota</taxon>
        <taxon>Actinomycetes</taxon>
        <taxon>Propionibacteriales</taxon>
        <taxon>Nocardioidaceae</taxon>
        <taxon>Nocardioides</taxon>
    </lineage>
</organism>
<dbReference type="GO" id="GO:0022857">
    <property type="term" value="F:transmembrane transporter activity"/>
    <property type="evidence" value="ECO:0007669"/>
    <property type="project" value="InterPro"/>
</dbReference>
<dbReference type="Pfam" id="PF07690">
    <property type="entry name" value="MFS_1"/>
    <property type="match status" value="1"/>
</dbReference>
<dbReference type="PROSITE" id="PS00216">
    <property type="entry name" value="SUGAR_TRANSPORT_1"/>
    <property type="match status" value="1"/>
</dbReference>
<sequence length="511" mass="51522">MTTPLSTPRPPTTRDPRRWAGLAVLSASLLVVVMDMTILNVALPSLAADLRPTSVELLWIVDAYALVLAGLLVPASALADRFGRRRALVTGFTLFALASLGALVASTPAHVIGVRVLLGVGGALIMPSTLSMIRALFSDPRERATALGVWGAMAALGGALGPVVGGALLEHFSWHAAFLVNVPVMAVAIVAALVLLPESRSARPPRIDLAGVVLSIAGMAGLVFAIKHLAKHGLDLQGGVAAVVATAALVLFVRRCLRSPEPMLEVRLFRGRAFSAGVLTALTTSIAMSALLLLGAQWLQLVEGFSPLDAGLALLPLAIGGLIGSPFAPAVAARIGARTVLAGGLAVAGVGFLVLGLAPGELHYPTLAVALLLVGVGMASLAVASAVIMAGAPTDKAGSAAAIEESSYEIGAVLGIAVLGSMASAVYRYGLGDGASYGLDPASSDAARESLAGALEVADGPGAALLAADASAAFTDALAWTGLAGGVLLLLAAYVVHRLTPRDLDLADAAH</sequence>
<feature type="transmembrane region" description="Helical" evidence="7">
    <location>
        <begin position="340"/>
        <end position="358"/>
    </location>
</feature>
<comment type="subcellular location">
    <subcellularLocation>
        <location evidence="1">Cell membrane</location>
        <topology evidence="1">Multi-pass membrane protein</topology>
    </subcellularLocation>
</comment>
<dbReference type="GO" id="GO:0005886">
    <property type="term" value="C:plasma membrane"/>
    <property type="evidence" value="ECO:0007669"/>
    <property type="project" value="UniProtKB-SubCell"/>
</dbReference>
<feature type="transmembrane region" description="Helical" evidence="7">
    <location>
        <begin position="209"/>
        <end position="230"/>
    </location>
</feature>
<keyword evidence="2" id="KW-0813">Transport</keyword>
<keyword evidence="3" id="KW-1003">Cell membrane</keyword>
<dbReference type="AlphaFoldDB" id="A0A6P0HIW7"/>
<dbReference type="CDD" id="cd17321">
    <property type="entry name" value="MFS_MMR_MDR_like"/>
    <property type="match status" value="1"/>
</dbReference>
<dbReference type="Gene3D" id="1.20.1250.20">
    <property type="entry name" value="MFS general substrate transporter like domains"/>
    <property type="match status" value="1"/>
</dbReference>
<protein>
    <submittedName>
        <fullName evidence="9">MFS transporter</fullName>
    </submittedName>
</protein>
<dbReference type="InterPro" id="IPR011701">
    <property type="entry name" value="MFS"/>
</dbReference>
<feature type="domain" description="Major facilitator superfamily (MFS) profile" evidence="8">
    <location>
        <begin position="21"/>
        <end position="504"/>
    </location>
</feature>
<dbReference type="InterPro" id="IPR036259">
    <property type="entry name" value="MFS_trans_sf"/>
</dbReference>
<dbReference type="InterPro" id="IPR020846">
    <property type="entry name" value="MFS_dom"/>
</dbReference>
<dbReference type="Proteomes" id="UP000468687">
    <property type="component" value="Unassembled WGS sequence"/>
</dbReference>
<dbReference type="PRINTS" id="PR01036">
    <property type="entry name" value="TCRTETB"/>
</dbReference>
<dbReference type="InterPro" id="IPR005829">
    <property type="entry name" value="Sugar_transporter_CS"/>
</dbReference>
<dbReference type="PANTHER" id="PTHR42718:SF47">
    <property type="entry name" value="METHYL VIOLOGEN RESISTANCE PROTEIN SMVA"/>
    <property type="match status" value="1"/>
</dbReference>
<evidence type="ECO:0000256" key="6">
    <source>
        <dbReference type="ARBA" id="ARBA00023136"/>
    </source>
</evidence>
<feature type="transmembrane region" description="Helical" evidence="7">
    <location>
        <begin position="21"/>
        <end position="45"/>
    </location>
</feature>
<name>A0A6P0HIW7_9ACTN</name>
<feature type="transmembrane region" description="Helical" evidence="7">
    <location>
        <begin position="112"/>
        <end position="137"/>
    </location>
</feature>